<sequence>MREEPELIRLDEVRKTYTRPEGAVHALKGPSLSVPAGHRLGLIGESGSGKSTIARLVMGVEYADSGTVSVLGTPMSRGMSRKDLLAVRGRMGAVFQEPVESLNPRSRISSVLAEPLHIHRRDLSRSEVADRVAEAITTVGLSTDYLNRSPRMLSGGEAQRVAIARALVNDPALLVLDEPTSALDVSVQAEIVALLGELAEGSSVGWLFITHDLTVAAAVSDTIAVMSSGDMVELGEAAQVLEQPSHPYTRELLAAALTW</sequence>
<evidence type="ECO:0000313" key="5">
    <source>
        <dbReference type="EMBL" id="SDG05123.1"/>
    </source>
</evidence>
<feature type="domain" description="ABC transporter" evidence="4">
    <location>
        <begin position="8"/>
        <end position="253"/>
    </location>
</feature>
<dbReference type="AlphaFoldDB" id="A0A1G7R2Y7"/>
<accession>A0A1G7R2Y7</accession>
<organism evidence="5 6">
    <name type="scientific">Lentzea fradiae</name>
    <dbReference type="NCBI Taxonomy" id="200378"/>
    <lineage>
        <taxon>Bacteria</taxon>
        <taxon>Bacillati</taxon>
        <taxon>Actinomycetota</taxon>
        <taxon>Actinomycetes</taxon>
        <taxon>Pseudonocardiales</taxon>
        <taxon>Pseudonocardiaceae</taxon>
        <taxon>Lentzea</taxon>
    </lineage>
</organism>
<keyword evidence="1" id="KW-0813">Transport</keyword>
<dbReference type="PROSITE" id="PS50893">
    <property type="entry name" value="ABC_TRANSPORTER_2"/>
    <property type="match status" value="1"/>
</dbReference>
<reference evidence="6" key="1">
    <citation type="submission" date="2016-10" db="EMBL/GenBank/DDBJ databases">
        <authorList>
            <person name="Varghese N."/>
            <person name="Submissions S."/>
        </authorList>
    </citation>
    <scope>NUCLEOTIDE SEQUENCE [LARGE SCALE GENOMIC DNA]</scope>
    <source>
        <strain evidence="6">CGMCC 4.3506</strain>
    </source>
</reference>
<dbReference type="PANTHER" id="PTHR43776">
    <property type="entry name" value="TRANSPORT ATP-BINDING PROTEIN"/>
    <property type="match status" value="1"/>
</dbReference>
<dbReference type="Pfam" id="PF00005">
    <property type="entry name" value="ABC_tran"/>
    <property type="match status" value="1"/>
</dbReference>
<dbReference type="GO" id="GO:0005524">
    <property type="term" value="F:ATP binding"/>
    <property type="evidence" value="ECO:0007669"/>
    <property type="project" value="UniProtKB-KW"/>
</dbReference>
<name>A0A1G7R2Y7_9PSEU</name>
<gene>
    <name evidence="5" type="ORF">SAMN05216553_10581</name>
</gene>
<proteinExistence type="predicted"/>
<evidence type="ECO:0000259" key="4">
    <source>
        <dbReference type="PROSITE" id="PS50893"/>
    </source>
</evidence>
<keyword evidence="2" id="KW-0547">Nucleotide-binding</keyword>
<dbReference type="Proteomes" id="UP000199623">
    <property type="component" value="Unassembled WGS sequence"/>
</dbReference>
<dbReference type="RefSeq" id="WP_245743914.1">
    <property type="nucleotide sequence ID" value="NZ_FNCC01000005.1"/>
</dbReference>
<dbReference type="InterPro" id="IPR027417">
    <property type="entry name" value="P-loop_NTPase"/>
</dbReference>
<evidence type="ECO:0000256" key="2">
    <source>
        <dbReference type="ARBA" id="ARBA00022741"/>
    </source>
</evidence>
<dbReference type="GO" id="GO:0016887">
    <property type="term" value="F:ATP hydrolysis activity"/>
    <property type="evidence" value="ECO:0007669"/>
    <property type="project" value="InterPro"/>
</dbReference>
<evidence type="ECO:0000256" key="3">
    <source>
        <dbReference type="ARBA" id="ARBA00022840"/>
    </source>
</evidence>
<evidence type="ECO:0000256" key="1">
    <source>
        <dbReference type="ARBA" id="ARBA00022448"/>
    </source>
</evidence>
<dbReference type="SMART" id="SM00382">
    <property type="entry name" value="AAA"/>
    <property type="match status" value="1"/>
</dbReference>
<dbReference type="SUPFAM" id="SSF52540">
    <property type="entry name" value="P-loop containing nucleoside triphosphate hydrolases"/>
    <property type="match status" value="1"/>
</dbReference>
<dbReference type="InterPro" id="IPR003439">
    <property type="entry name" value="ABC_transporter-like_ATP-bd"/>
</dbReference>
<dbReference type="InterPro" id="IPR050319">
    <property type="entry name" value="ABC_transp_ATP-bind"/>
</dbReference>
<dbReference type="InterPro" id="IPR003593">
    <property type="entry name" value="AAA+_ATPase"/>
</dbReference>
<dbReference type="CDD" id="cd03257">
    <property type="entry name" value="ABC_NikE_OppD_transporters"/>
    <property type="match status" value="1"/>
</dbReference>
<keyword evidence="3 5" id="KW-0067">ATP-binding</keyword>
<keyword evidence="6" id="KW-1185">Reference proteome</keyword>
<dbReference type="EMBL" id="FNCC01000005">
    <property type="protein sequence ID" value="SDG05123.1"/>
    <property type="molecule type" value="Genomic_DNA"/>
</dbReference>
<dbReference type="GO" id="GO:0055085">
    <property type="term" value="P:transmembrane transport"/>
    <property type="evidence" value="ECO:0007669"/>
    <property type="project" value="UniProtKB-ARBA"/>
</dbReference>
<dbReference type="InterPro" id="IPR017871">
    <property type="entry name" value="ABC_transporter-like_CS"/>
</dbReference>
<evidence type="ECO:0000313" key="6">
    <source>
        <dbReference type="Proteomes" id="UP000199623"/>
    </source>
</evidence>
<dbReference type="STRING" id="200378.SAMN05216553_10581"/>
<dbReference type="PROSITE" id="PS00211">
    <property type="entry name" value="ABC_TRANSPORTER_1"/>
    <property type="match status" value="1"/>
</dbReference>
<protein>
    <submittedName>
        <fullName evidence="5">Peptide/nickel transport system ATP-binding protein/microcin C transport system ATP-binding protein</fullName>
    </submittedName>
</protein>
<dbReference type="Gene3D" id="3.40.50.300">
    <property type="entry name" value="P-loop containing nucleotide triphosphate hydrolases"/>
    <property type="match status" value="1"/>
</dbReference>